<evidence type="ECO:0000313" key="2">
    <source>
        <dbReference type="Proteomes" id="UP000649617"/>
    </source>
</evidence>
<proteinExistence type="predicted"/>
<dbReference type="OrthoDB" id="269822at2759"/>
<evidence type="ECO:0000313" key="1">
    <source>
        <dbReference type="EMBL" id="CAE7544218.1"/>
    </source>
</evidence>
<dbReference type="SUPFAM" id="SSF49562">
    <property type="entry name" value="C2 domain (Calcium/lipid-binding domain, CaLB)"/>
    <property type="match status" value="1"/>
</dbReference>
<dbReference type="Proteomes" id="UP000649617">
    <property type="component" value="Unassembled WGS sequence"/>
</dbReference>
<reference evidence="1" key="1">
    <citation type="submission" date="2021-02" db="EMBL/GenBank/DDBJ databases">
        <authorList>
            <person name="Dougan E. K."/>
            <person name="Rhodes N."/>
            <person name="Thang M."/>
            <person name="Chan C."/>
        </authorList>
    </citation>
    <scope>NUCLEOTIDE SEQUENCE</scope>
</reference>
<name>A0A812TQQ5_SYMPI</name>
<comment type="caution">
    <text evidence="1">The sequence shown here is derived from an EMBL/GenBank/DDBJ whole genome shotgun (WGS) entry which is preliminary data.</text>
</comment>
<dbReference type="AlphaFoldDB" id="A0A812TQQ5"/>
<dbReference type="EMBL" id="CAJNIZ010033334">
    <property type="protein sequence ID" value="CAE7544218.1"/>
    <property type="molecule type" value="Genomic_DNA"/>
</dbReference>
<sequence>MVTVSLEPGQQVSHTQAVKQDGYHPVFDHEVELMVSDSPLHILTFEVVDTPTGRTMARSAVILDAVREGFRWLALYSPQGHSIPRCGLLLKVQFLP</sequence>
<protein>
    <submittedName>
        <fullName evidence="1">TBCD protein</fullName>
    </submittedName>
</protein>
<organism evidence="1 2">
    <name type="scientific">Symbiodinium pilosum</name>
    <name type="common">Dinoflagellate</name>
    <dbReference type="NCBI Taxonomy" id="2952"/>
    <lineage>
        <taxon>Eukaryota</taxon>
        <taxon>Sar</taxon>
        <taxon>Alveolata</taxon>
        <taxon>Dinophyceae</taxon>
        <taxon>Suessiales</taxon>
        <taxon>Symbiodiniaceae</taxon>
        <taxon>Symbiodinium</taxon>
    </lineage>
</organism>
<dbReference type="Gene3D" id="2.60.40.150">
    <property type="entry name" value="C2 domain"/>
    <property type="match status" value="1"/>
</dbReference>
<gene>
    <name evidence="1" type="primary">TBCD</name>
    <name evidence="1" type="ORF">SPIL2461_LOCUS14414</name>
</gene>
<accession>A0A812TQQ5</accession>
<keyword evidence="2" id="KW-1185">Reference proteome</keyword>
<dbReference type="InterPro" id="IPR035892">
    <property type="entry name" value="C2_domain_sf"/>
</dbReference>